<protein>
    <submittedName>
        <fullName evidence="1">Uncharacterized protein</fullName>
    </submittedName>
</protein>
<evidence type="ECO:0000313" key="1">
    <source>
        <dbReference type="EMBL" id="KAJ8664520.1"/>
    </source>
</evidence>
<comment type="caution">
    <text evidence="1">The sequence shown here is derived from an EMBL/GenBank/DDBJ whole genome shotgun (WGS) entry which is preliminary data.</text>
</comment>
<gene>
    <name evidence="1" type="ORF">QAD02_006182</name>
</gene>
<proteinExistence type="predicted"/>
<dbReference type="Proteomes" id="UP001239111">
    <property type="component" value="Chromosome 4"/>
</dbReference>
<accession>A0ACC2N092</accession>
<dbReference type="EMBL" id="CM056744">
    <property type="protein sequence ID" value="KAJ8664520.1"/>
    <property type="molecule type" value="Genomic_DNA"/>
</dbReference>
<feature type="non-terminal residue" evidence="1">
    <location>
        <position position="101"/>
    </location>
</feature>
<name>A0ACC2N092_9HYME</name>
<reference evidence="1" key="1">
    <citation type="submission" date="2023-04" db="EMBL/GenBank/DDBJ databases">
        <title>A chromosome-level genome assembly of the parasitoid wasp Eretmocerus hayati.</title>
        <authorList>
            <person name="Zhong Y."/>
            <person name="Liu S."/>
            <person name="Liu Y."/>
        </authorList>
    </citation>
    <scope>NUCLEOTIDE SEQUENCE</scope>
    <source>
        <strain evidence="1">ZJU_SS_LIU_2023</strain>
    </source>
</reference>
<feature type="non-terminal residue" evidence="1">
    <location>
        <position position="1"/>
    </location>
</feature>
<keyword evidence="2" id="KW-1185">Reference proteome</keyword>
<sequence length="101" mass="11130">YESRWYCRPPPMSSSGGHGFSSIWSSCGVPALDTGTQYIGRSSFGCGSGWARWRSPSPTPPTPPLQQPYQRSQICSLNVFAHTKIVLGEDRVERCLASHVK</sequence>
<organism evidence="1 2">
    <name type="scientific">Eretmocerus hayati</name>
    <dbReference type="NCBI Taxonomy" id="131215"/>
    <lineage>
        <taxon>Eukaryota</taxon>
        <taxon>Metazoa</taxon>
        <taxon>Ecdysozoa</taxon>
        <taxon>Arthropoda</taxon>
        <taxon>Hexapoda</taxon>
        <taxon>Insecta</taxon>
        <taxon>Pterygota</taxon>
        <taxon>Neoptera</taxon>
        <taxon>Endopterygota</taxon>
        <taxon>Hymenoptera</taxon>
        <taxon>Apocrita</taxon>
        <taxon>Proctotrupomorpha</taxon>
        <taxon>Chalcidoidea</taxon>
        <taxon>Aphelinidae</taxon>
        <taxon>Aphelininae</taxon>
        <taxon>Eretmocerus</taxon>
    </lineage>
</organism>
<evidence type="ECO:0000313" key="2">
    <source>
        <dbReference type="Proteomes" id="UP001239111"/>
    </source>
</evidence>